<accession>A0A6J8F423</accession>
<sequence>MLNRDLDRSDFVKIVHIGIQIANEDGSDEMEPPRKKKKKRSEKPNVPSSTCYDSLLENKDTINDRISELESLLQRDLGSVLTDQIKWLPNNEGILLRLVTGKTKDIREQRIVFVFPSSNVEICSYYGMENYVKFCKKHDIALTGGYFFRPLASSQNKILDSPFSLSTTNARLKLYLKDLDLWKGETLHSTRSCCTLTLAWLGISNKIIKSHVGCKSDDMLKHYIAPNVLCDKIKSAKSLSKTSEIIPANVFANIENSKS</sequence>
<proteinExistence type="predicted"/>
<dbReference type="InterPro" id="IPR013762">
    <property type="entry name" value="Integrase-like_cat_sf"/>
</dbReference>
<dbReference type="InterPro" id="IPR011010">
    <property type="entry name" value="DNA_brk_join_enz"/>
</dbReference>
<evidence type="ECO:0000256" key="1">
    <source>
        <dbReference type="ARBA" id="ARBA00023172"/>
    </source>
</evidence>
<dbReference type="SUPFAM" id="SSF56349">
    <property type="entry name" value="DNA breaking-rejoining enzymes"/>
    <property type="match status" value="1"/>
</dbReference>
<keyword evidence="4" id="KW-1185">Reference proteome</keyword>
<keyword evidence="1" id="KW-0233">DNA recombination</keyword>
<protein>
    <submittedName>
        <fullName evidence="3">Uncharacterized protein</fullName>
    </submittedName>
</protein>
<dbReference type="AlphaFoldDB" id="A0A6J8F423"/>
<dbReference type="Proteomes" id="UP000507470">
    <property type="component" value="Unassembled WGS sequence"/>
</dbReference>
<evidence type="ECO:0000256" key="2">
    <source>
        <dbReference type="SAM" id="MobiDB-lite"/>
    </source>
</evidence>
<gene>
    <name evidence="3" type="ORF">MCOR_58146</name>
</gene>
<evidence type="ECO:0000313" key="4">
    <source>
        <dbReference type="Proteomes" id="UP000507470"/>
    </source>
</evidence>
<dbReference type="GO" id="GO:0006310">
    <property type="term" value="P:DNA recombination"/>
    <property type="evidence" value="ECO:0007669"/>
    <property type="project" value="UniProtKB-KW"/>
</dbReference>
<dbReference type="GO" id="GO:0003677">
    <property type="term" value="F:DNA binding"/>
    <property type="evidence" value="ECO:0007669"/>
    <property type="project" value="InterPro"/>
</dbReference>
<dbReference type="Gene3D" id="1.10.443.10">
    <property type="entry name" value="Intergrase catalytic core"/>
    <property type="match status" value="1"/>
</dbReference>
<dbReference type="OrthoDB" id="2151989at2759"/>
<dbReference type="GO" id="GO:0015074">
    <property type="term" value="P:DNA integration"/>
    <property type="evidence" value="ECO:0007669"/>
    <property type="project" value="InterPro"/>
</dbReference>
<dbReference type="EMBL" id="CACVKT020010430">
    <property type="protein sequence ID" value="CAC5426446.1"/>
    <property type="molecule type" value="Genomic_DNA"/>
</dbReference>
<reference evidence="3 4" key="1">
    <citation type="submission" date="2020-06" db="EMBL/GenBank/DDBJ databases">
        <authorList>
            <person name="Li R."/>
            <person name="Bekaert M."/>
        </authorList>
    </citation>
    <scope>NUCLEOTIDE SEQUENCE [LARGE SCALE GENOMIC DNA]</scope>
    <source>
        <strain evidence="4">wild</strain>
    </source>
</reference>
<evidence type="ECO:0000313" key="3">
    <source>
        <dbReference type="EMBL" id="CAC5426446.1"/>
    </source>
</evidence>
<name>A0A6J8F423_MYTCO</name>
<organism evidence="3 4">
    <name type="scientific">Mytilus coruscus</name>
    <name type="common">Sea mussel</name>
    <dbReference type="NCBI Taxonomy" id="42192"/>
    <lineage>
        <taxon>Eukaryota</taxon>
        <taxon>Metazoa</taxon>
        <taxon>Spiralia</taxon>
        <taxon>Lophotrochozoa</taxon>
        <taxon>Mollusca</taxon>
        <taxon>Bivalvia</taxon>
        <taxon>Autobranchia</taxon>
        <taxon>Pteriomorphia</taxon>
        <taxon>Mytilida</taxon>
        <taxon>Mytiloidea</taxon>
        <taxon>Mytilidae</taxon>
        <taxon>Mytilinae</taxon>
        <taxon>Mytilus</taxon>
    </lineage>
</organism>
<feature type="region of interest" description="Disordered" evidence="2">
    <location>
        <begin position="24"/>
        <end position="50"/>
    </location>
</feature>